<evidence type="ECO:0000313" key="9">
    <source>
        <dbReference type="Proteomes" id="UP000320762"/>
    </source>
</evidence>
<evidence type="ECO:0000256" key="7">
    <source>
        <dbReference type="SAM" id="Phobius"/>
    </source>
</evidence>
<name>A0A550CUV4_9AGAR</name>
<protein>
    <submittedName>
        <fullName evidence="8">MBOAT, membrane-bound O-acyltransferase family-domain-containing protein</fullName>
    </submittedName>
</protein>
<dbReference type="GO" id="GO:0047184">
    <property type="term" value="F:1-acylglycerophosphocholine O-acyltransferase activity"/>
    <property type="evidence" value="ECO:0007669"/>
    <property type="project" value="TreeGrafter"/>
</dbReference>
<dbReference type="PANTHER" id="PTHR13906:SF4">
    <property type="entry name" value="LYSOPHOSPHOLIPID ACYLTRANSFERASE 6"/>
    <property type="match status" value="1"/>
</dbReference>
<keyword evidence="4 7" id="KW-1133">Transmembrane helix</keyword>
<dbReference type="GO" id="GO:0005783">
    <property type="term" value="C:endoplasmic reticulum"/>
    <property type="evidence" value="ECO:0007669"/>
    <property type="project" value="TreeGrafter"/>
</dbReference>
<keyword evidence="5 7" id="KW-0472">Membrane</keyword>
<sequence>MDALFAPLAGLVGASVDQVKLIFCLLVAFPLGSLYIRIPSSNPNARHLFSIAVALFFFIPVLDIPGAFVQLLADMLFTYTMARYNTSPSMPWVVFWVVMGHLTANHVIRAVYNLSYETIEVTGPQMVLVMKLTTFAWNVRDGREKPEDLDKWQLARRVVDYPSLTAFLGYALYFPGVLVGPYLDFSEYNDLVTDALFKGVQVAPGHRRLPSGRKRVAYRRLIKGLVCLGLFVVLGGTYNFSATLEPWFINMSFWQRLVLFQICGFFERCKYYAIWTLTEGASIVTGFGFTGFNEKGKSTWHGAANIRIRRVELAENFKVLLDNWNIKTNIWLKECVYKRVTPKGQKAGFKSGIITSATSAFWHGVRSGYYLTFLLGAFITPLGRLMRTNVRPLLLPAPGAPPSLAKRVYDVSGRLASQVLVNYAAAPFMLLTVSASVHCWNQVAWYGHVLVGGGLVFFYAGGARYCKRLQAKRGSAQAATGTTTPVQAYAVPAALEKVFPPHA</sequence>
<feature type="transmembrane region" description="Helical" evidence="7">
    <location>
        <begin position="48"/>
        <end position="73"/>
    </location>
</feature>
<dbReference type="Proteomes" id="UP000320762">
    <property type="component" value="Unassembled WGS sequence"/>
</dbReference>
<dbReference type="GO" id="GO:0003841">
    <property type="term" value="F:1-acylglycerol-3-phosphate O-acyltransferase activity"/>
    <property type="evidence" value="ECO:0007669"/>
    <property type="project" value="TreeGrafter"/>
</dbReference>
<dbReference type="GO" id="GO:0046474">
    <property type="term" value="P:glycerophospholipid biosynthetic process"/>
    <property type="evidence" value="ECO:0007669"/>
    <property type="project" value="TreeGrafter"/>
</dbReference>
<dbReference type="InterPro" id="IPR049941">
    <property type="entry name" value="LPLAT_7/PORCN-like"/>
</dbReference>
<reference evidence="8 9" key="1">
    <citation type="journal article" date="2019" name="New Phytol.">
        <title>Comparative genomics reveals unique wood-decay strategies and fruiting body development in the Schizophyllaceae.</title>
        <authorList>
            <person name="Almasi E."/>
            <person name="Sahu N."/>
            <person name="Krizsan K."/>
            <person name="Balint B."/>
            <person name="Kovacs G.M."/>
            <person name="Kiss B."/>
            <person name="Cseklye J."/>
            <person name="Drula E."/>
            <person name="Henrissat B."/>
            <person name="Nagy I."/>
            <person name="Chovatia M."/>
            <person name="Adam C."/>
            <person name="LaButti K."/>
            <person name="Lipzen A."/>
            <person name="Riley R."/>
            <person name="Grigoriev I.V."/>
            <person name="Nagy L.G."/>
        </authorList>
    </citation>
    <scope>NUCLEOTIDE SEQUENCE [LARGE SCALE GENOMIC DNA]</scope>
    <source>
        <strain evidence="8 9">NL-1724</strain>
    </source>
</reference>
<dbReference type="AlphaFoldDB" id="A0A550CUV4"/>
<evidence type="ECO:0000256" key="2">
    <source>
        <dbReference type="ARBA" id="ARBA00022679"/>
    </source>
</evidence>
<proteinExistence type="predicted"/>
<feature type="transmembrane region" description="Helical" evidence="7">
    <location>
        <begin position="273"/>
        <end position="292"/>
    </location>
</feature>
<evidence type="ECO:0000313" key="8">
    <source>
        <dbReference type="EMBL" id="TRM68568.1"/>
    </source>
</evidence>
<evidence type="ECO:0000256" key="4">
    <source>
        <dbReference type="ARBA" id="ARBA00022989"/>
    </source>
</evidence>
<evidence type="ECO:0000256" key="6">
    <source>
        <dbReference type="ARBA" id="ARBA00023315"/>
    </source>
</evidence>
<gene>
    <name evidence="8" type="ORF">BD626DRAFT_482129</name>
</gene>
<evidence type="ECO:0000256" key="1">
    <source>
        <dbReference type="ARBA" id="ARBA00004141"/>
    </source>
</evidence>
<dbReference type="STRING" id="97359.A0A550CUV4"/>
<dbReference type="OrthoDB" id="286734at2759"/>
<dbReference type="EMBL" id="VDMD01000002">
    <property type="protein sequence ID" value="TRM68568.1"/>
    <property type="molecule type" value="Genomic_DNA"/>
</dbReference>
<keyword evidence="6 8" id="KW-0012">Acyltransferase</keyword>
<evidence type="ECO:0000256" key="5">
    <source>
        <dbReference type="ARBA" id="ARBA00023136"/>
    </source>
</evidence>
<feature type="transmembrane region" description="Helical" evidence="7">
    <location>
        <begin position="443"/>
        <end position="463"/>
    </location>
</feature>
<dbReference type="InterPro" id="IPR004299">
    <property type="entry name" value="MBOAT_fam"/>
</dbReference>
<feature type="transmembrane region" description="Helical" evidence="7">
    <location>
        <begin position="20"/>
        <end position="36"/>
    </location>
</feature>
<feature type="transmembrane region" description="Helical" evidence="7">
    <location>
        <begin position="93"/>
        <end position="112"/>
    </location>
</feature>
<comment type="subcellular location">
    <subcellularLocation>
        <location evidence="1">Membrane</location>
        <topology evidence="1">Multi-pass membrane protein</topology>
    </subcellularLocation>
</comment>
<keyword evidence="9" id="KW-1185">Reference proteome</keyword>
<keyword evidence="3 7" id="KW-0812">Transmembrane</keyword>
<dbReference type="Pfam" id="PF03062">
    <property type="entry name" value="MBOAT"/>
    <property type="match status" value="1"/>
</dbReference>
<dbReference type="GO" id="GO:0030258">
    <property type="term" value="P:lipid modification"/>
    <property type="evidence" value="ECO:0007669"/>
    <property type="project" value="TreeGrafter"/>
</dbReference>
<keyword evidence="2 8" id="KW-0808">Transferase</keyword>
<feature type="transmembrane region" description="Helical" evidence="7">
    <location>
        <begin position="221"/>
        <end position="241"/>
    </location>
</feature>
<comment type="caution">
    <text evidence="8">The sequence shown here is derived from an EMBL/GenBank/DDBJ whole genome shotgun (WGS) entry which is preliminary data.</text>
</comment>
<dbReference type="GO" id="GO:0016020">
    <property type="term" value="C:membrane"/>
    <property type="evidence" value="ECO:0007669"/>
    <property type="project" value="UniProtKB-SubCell"/>
</dbReference>
<feature type="transmembrane region" description="Helical" evidence="7">
    <location>
        <begin position="415"/>
        <end position="437"/>
    </location>
</feature>
<organism evidence="8 9">
    <name type="scientific">Schizophyllum amplum</name>
    <dbReference type="NCBI Taxonomy" id="97359"/>
    <lineage>
        <taxon>Eukaryota</taxon>
        <taxon>Fungi</taxon>
        <taxon>Dikarya</taxon>
        <taxon>Basidiomycota</taxon>
        <taxon>Agaricomycotina</taxon>
        <taxon>Agaricomycetes</taxon>
        <taxon>Agaricomycetidae</taxon>
        <taxon>Agaricales</taxon>
        <taxon>Schizophyllaceae</taxon>
        <taxon>Schizophyllum</taxon>
    </lineage>
</organism>
<accession>A0A550CUV4</accession>
<dbReference type="PANTHER" id="PTHR13906">
    <property type="entry name" value="PORCUPINE"/>
    <property type="match status" value="1"/>
</dbReference>
<evidence type="ECO:0000256" key="3">
    <source>
        <dbReference type="ARBA" id="ARBA00022692"/>
    </source>
</evidence>